<dbReference type="HOGENOM" id="CLU_2854185_0_0_1"/>
<dbReference type="InParanoid" id="A0A061E502"/>
<evidence type="ECO:0000313" key="2">
    <source>
        <dbReference type="EMBL" id="EOY00061.1"/>
    </source>
</evidence>
<accession>A0A061E502</accession>
<sequence length="65" mass="7500">MDVKTMTNQLISIICSNLGPNRTLRSTFMPLFWFWEKLKASLFQPSLLIFMLTLAMSHSLVPLLI</sequence>
<dbReference type="EMBL" id="CM001880">
    <property type="protein sequence ID" value="EOY00061.1"/>
    <property type="molecule type" value="Genomic_DNA"/>
</dbReference>
<reference evidence="2 3" key="1">
    <citation type="journal article" date="2013" name="Genome Biol.">
        <title>The genome sequence of the most widely cultivated cacao type and its use to identify candidate genes regulating pod color.</title>
        <authorList>
            <person name="Motamayor J.C."/>
            <person name="Mockaitis K."/>
            <person name="Schmutz J."/>
            <person name="Haiminen N."/>
            <person name="Iii D.L."/>
            <person name="Cornejo O."/>
            <person name="Findley S.D."/>
            <person name="Zheng P."/>
            <person name="Utro F."/>
            <person name="Royaert S."/>
            <person name="Saski C."/>
            <person name="Jenkins J."/>
            <person name="Podicheti R."/>
            <person name="Zhao M."/>
            <person name="Scheffler B.E."/>
            <person name="Stack J.C."/>
            <person name="Feltus F.A."/>
            <person name="Mustiga G.M."/>
            <person name="Amores F."/>
            <person name="Phillips W."/>
            <person name="Marelli J.P."/>
            <person name="May G.D."/>
            <person name="Shapiro H."/>
            <person name="Ma J."/>
            <person name="Bustamante C.D."/>
            <person name="Schnell R.J."/>
            <person name="Main D."/>
            <person name="Gilbert D."/>
            <person name="Parida L."/>
            <person name="Kuhn D.N."/>
        </authorList>
    </citation>
    <scope>NUCLEOTIDE SEQUENCE [LARGE SCALE GENOMIC DNA]</scope>
    <source>
        <strain evidence="3">cv. Matina 1-6</strain>
    </source>
</reference>
<keyword evidence="1" id="KW-0812">Transmembrane</keyword>
<dbReference type="AlphaFoldDB" id="A0A061E502"/>
<feature type="transmembrane region" description="Helical" evidence="1">
    <location>
        <begin position="42"/>
        <end position="64"/>
    </location>
</feature>
<organism evidence="2 3">
    <name type="scientific">Theobroma cacao</name>
    <name type="common">Cacao</name>
    <name type="synonym">Cocoa</name>
    <dbReference type="NCBI Taxonomy" id="3641"/>
    <lineage>
        <taxon>Eukaryota</taxon>
        <taxon>Viridiplantae</taxon>
        <taxon>Streptophyta</taxon>
        <taxon>Embryophyta</taxon>
        <taxon>Tracheophyta</taxon>
        <taxon>Spermatophyta</taxon>
        <taxon>Magnoliopsida</taxon>
        <taxon>eudicotyledons</taxon>
        <taxon>Gunneridae</taxon>
        <taxon>Pentapetalae</taxon>
        <taxon>rosids</taxon>
        <taxon>malvids</taxon>
        <taxon>Malvales</taxon>
        <taxon>Malvaceae</taxon>
        <taxon>Byttnerioideae</taxon>
        <taxon>Theobroma</taxon>
    </lineage>
</organism>
<keyword evidence="1" id="KW-0472">Membrane</keyword>
<name>A0A061E502_THECC</name>
<protein>
    <submittedName>
        <fullName evidence="2">Uncharacterized protein</fullName>
    </submittedName>
</protein>
<proteinExistence type="predicted"/>
<dbReference type="Proteomes" id="UP000026915">
    <property type="component" value="Chromosome 2"/>
</dbReference>
<evidence type="ECO:0000313" key="3">
    <source>
        <dbReference type="Proteomes" id="UP000026915"/>
    </source>
</evidence>
<keyword evidence="3" id="KW-1185">Reference proteome</keyword>
<dbReference type="Gramene" id="EOY00061">
    <property type="protein sequence ID" value="EOY00061"/>
    <property type="gene ID" value="TCM_009482"/>
</dbReference>
<gene>
    <name evidence="2" type="ORF">TCM_009482</name>
</gene>
<evidence type="ECO:0000256" key="1">
    <source>
        <dbReference type="SAM" id="Phobius"/>
    </source>
</evidence>
<keyword evidence="1" id="KW-1133">Transmembrane helix</keyword>